<evidence type="ECO:0000313" key="2">
    <source>
        <dbReference type="EMBL" id="MBF6024141.1"/>
    </source>
</evidence>
<protein>
    <submittedName>
        <fullName evidence="2">DUF2894 domain-containing protein</fullName>
    </submittedName>
</protein>
<name>A0ABS0B912_9GAMM</name>
<evidence type="ECO:0000256" key="1">
    <source>
        <dbReference type="SAM" id="MobiDB-lite"/>
    </source>
</evidence>
<sequence>MSVDGNTARQMLDAWREQGADRLDPVRFHRIDALERRAVGHDGTVRRELEVRLSELIAAYADDLERAAARTEVDIDGYAADADAHAALTGLLGHIALHAAARDAGASGQSNAVVFPELGALADARRLWTRVRTESQLRQSLQPAPTGAGPLNSASLVHRSLKLMRELSPGYLQQFLSYVDTLTWMERLGSGAVTMVEEEPRKVAGSKRAKATPRRPRSKS</sequence>
<gene>
    <name evidence="2" type="ORF">IU514_08865</name>
</gene>
<evidence type="ECO:0000313" key="3">
    <source>
        <dbReference type="Proteomes" id="UP001429984"/>
    </source>
</evidence>
<accession>A0ABS0B912</accession>
<organism evidence="2 3">
    <name type="scientific">Lysobacter niastensis</name>
    <dbReference type="NCBI Taxonomy" id="380629"/>
    <lineage>
        <taxon>Bacteria</taxon>
        <taxon>Pseudomonadati</taxon>
        <taxon>Pseudomonadota</taxon>
        <taxon>Gammaproteobacteria</taxon>
        <taxon>Lysobacterales</taxon>
        <taxon>Lysobacteraceae</taxon>
        <taxon>Lysobacter</taxon>
    </lineage>
</organism>
<feature type="compositionally biased region" description="Basic residues" evidence="1">
    <location>
        <begin position="204"/>
        <end position="220"/>
    </location>
</feature>
<comment type="caution">
    <text evidence="2">The sequence shown here is derived from an EMBL/GenBank/DDBJ whole genome shotgun (WGS) entry which is preliminary data.</text>
</comment>
<reference evidence="2 3" key="1">
    <citation type="submission" date="2020-11" db="EMBL/GenBank/DDBJ databases">
        <title>Draft Genome Sequence and Secondary Metabolite Biosynthetic Potential of the Lysobacter niastensis Type strain DSM 18481.</title>
        <authorList>
            <person name="Turrini P."/>
            <person name="Artuso I."/>
            <person name="Tescari M."/>
            <person name="Lugli G.A."/>
            <person name="Frangipani E."/>
            <person name="Ventura M."/>
            <person name="Visca P."/>
        </authorList>
    </citation>
    <scope>NUCLEOTIDE SEQUENCE [LARGE SCALE GENOMIC DNA]</scope>
    <source>
        <strain evidence="2 3">DSM 18481</strain>
    </source>
</reference>
<dbReference type="Pfam" id="PF11445">
    <property type="entry name" value="DUF2894"/>
    <property type="match status" value="1"/>
</dbReference>
<dbReference type="Proteomes" id="UP001429984">
    <property type="component" value="Unassembled WGS sequence"/>
</dbReference>
<proteinExistence type="predicted"/>
<dbReference type="InterPro" id="IPR021549">
    <property type="entry name" value="DUF2894"/>
</dbReference>
<dbReference type="EMBL" id="JADLZT010000004">
    <property type="protein sequence ID" value="MBF6024141.1"/>
    <property type="molecule type" value="Genomic_DNA"/>
</dbReference>
<feature type="region of interest" description="Disordered" evidence="1">
    <location>
        <begin position="198"/>
        <end position="220"/>
    </location>
</feature>
<keyword evidence="3" id="KW-1185">Reference proteome</keyword>